<evidence type="ECO:0000256" key="1">
    <source>
        <dbReference type="SAM" id="MobiDB-lite"/>
    </source>
</evidence>
<evidence type="ECO:0000313" key="2">
    <source>
        <dbReference type="EMBL" id="KAF8444094.1"/>
    </source>
</evidence>
<keyword evidence="3" id="KW-1185">Reference proteome</keyword>
<sequence>MTLGLLDICTEERPLGIDVERTSVRPVIDERLLLVSTGQASPTVCIHFRANPSYTYPRWPPPKNRVGSNTMTEHSQYRRLNTHEGPPNPSTSVLTMPSSCASTLTSALTTYDQRPLVLISCKSWALFGVRSPTTTTRPSSGMVAMRSLVIETPWLAGRDPACSS</sequence>
<reference evidence="2" key="2">
    <citation type="journal article" date="2020" name="Nat. Commun.">
        <title>Large-scale genome sequencing of mycorrhizal fungi provides insights into the early evolution of symbiotic traits.</title>
        <authorList>
            <person name="Miyauchi S."/>
            <person name="Kiss E."/>
            <person name="Kuo A."/>
            <person name="Drula E."/>
            <person name="Kohler A."/>
            <person name="Sanchez-Garcia M."/>
            <person name="Morin E."/>
            <person name="Andreopoulos B."/>
            <person name="Barry K.W."/>
            <person name="Bonito G."/>
            <person name="Buee M."/>
            <person name="Carver A."/>
            <person name="Chen C."/>
            <person name="Cichocki N."/>
            <person name="Clum A."/>
            <person name="Culley D."/>
            <person name="Crous P.W."/>
            <person name="Fauchery L."/>
            <person name="Girlanda M."/>
            <person name="Hayes R.D."/>
            <person name="Keri Z."/>
            <person name="LaButti K."/>
            <person name="Lipzen A."/>
            <person name="Lombard V."/>
            <person name="Magnuson J."/>
            <person name="Maillard F."/>
            <person name="Murat C."/>
            <person name="Nolan M."/>
            <person name="Ohm R.A."/>
            <person name="Pangilinan J."/>
            <person name="Pereira M.F."/>
            <person name="Perotto S."/>
            <person name="Peter M."/>
            <person name="Pfister S."/>
            <person name="Riley R."/>
            <person name="Sitrit Y."/>
            <person name="Stielow J.B."/>
            <person name="Szollosi G."/>
            <person name="Zifcakova L."/>
            <person name="Stursova M."/>
            <person name="Spatafora J.W."/>
            <person name="Tedersoo L."/>
            <person name="Vaario L.M."/>
            <person name="Yamada A."/>
            <person name="Yan M."/>
            <person name="Wang P."/>
            <person name="Xu J."/>
            <person name="Bruns T."/>
            <person name="Baldrian P."/>
            <person name="Vilgalys R."/>
            <person name="Dunand C."/>
            <person name="Henrissat B."/>
            <person name="Grigoriev I.V."/>
            <person name="Hibbett D."/>
            <person name="Nagy L.G."/>
            <person name="Martin F.M."/>
        </authorList>
    </citation>
    <scope>NUCLEOTIDE SEQUENCE</scope>
    <source>
        <strain evidence="2">BED1</strain>
    </source>
</reference>
<dbReference type="AlphaFoldDB" id="A0AAD4GGW4"/>
<dbReference type="EMBL" id="WHUW01000007">
    <property type="protein sequence ID" value="KAF8444094.1"/>
    <property type="molecule type" value="Genomic_DNA"/>
</dbReference>
<reference evidence="2" key="1">
    <citation type="submission" date="2019-10" db="EMBL/GenBank/DDBJ databases">
        <authorList>
            <consortium name="DOE Joint Genome Institute"/>
            <person name="Kuo A."/>
            <person name="Miyauchi S."/>
            <person name="Kiss E."/>
            <person name="Drula E."/>
            <person name="Kohler A."/>
            <person name="Sanchez-Garcia M."/>
            <person name="Andreopoulos B."/>
            <person name="Barry K.W."/>
            <person name="Bonito G."/>
            <person name="Buee M."/>
            <person name="Carver A."/>
            <person name="Chen C."/>
            <person name="Cichocki N."/>
            <person name="Clum A."/>
            <person name="Culley D."/>
            <person name="Crous P.W."/>
            <person name="Fauchery L."/>
            <person name="Girlanda M."/>
            <person name="Hayes R."/>
            <person name="Keri Z."/>
            <person name="LaButti K."/>
            <person name="Lipzen A."/>
            <person name="Lombard V."/>
            <person name="Magnuson J."/>
            <person name="Maillard F."/>
            <person name="Morin E."/>
            <person name="Murat C."/>
            <person name="Nolan M."/>
            <person name="Ohm R."/>
            <person name="Pangilinan J."/>
            <person name="Pereira M."/>
            <person name="Perotto S."/>
            <person name="Peter M."/>
            <person name="Riley R."/>
            <person name="Sitrit Y."/>
            <person name="Stielow B."/>
            <person name="Szollosi G."/>
            <person name="Zifcakova L."/>
            <person name="Stursova M."/>
            <person name="Spatafora J.W."/>
            <person name="Tedersoo L."/>
            <person name="Vaario L.-M."/>
            <person name="Yamada A."/>
            <person name="Yan M."/>
            <person name="Wang P."/>
            <person name="Xu J."/>
            <person name="Bruns T."/>
            <person name="Baldrian P."/>
            <person name="Vilgalys R."/>
            <person name="Henrissat B."/>
            <person name="Grigoriev I.V."/>
            <person name="Hibbett D."/>
            <person name="Nagy L.G."/>
            <person name="Martin F.M."/>
        </authorList>
    </citation>
    <scope>NUCLEOTIDE SEQUENCE</scope>
    <source>
        <strain evidence="2">BED1</strain>
    </source>
</reference>
<protein>
    <submittedName>
        <fullName evidence="2">Uncharacterized protein</fullName>
    </submittedName>
</protein>
<comment type="caution">
    <text evidence="2">The sequence shown here is derived from an EMBL/GenBank/DDBJ whole genome shotgun (WGS) entry which is preliminary data.</text>
</comment>
<proteinExistence type="predicted"/>
<evidence type="ECO:0000313" key="3">
    <source>
        <dbReference type="Proteomes" id="UP001194468"/>
    </source>
</evidence>
<dbReference type="Proteomes" id="UP001194468">
    <property type="component" value="Unassembled WGS sequence"/>
</dbReference>
<accession>A0AAD4GGW4</accession>
<feature type="region of interest" description="Disordered" evidence="1">
    <location>
        <begin position="59"/>
        <end position="96"/>
    </location>
</feature>
<organism evidence="2 3">
    <name type="scientific">Boletus edulis BED1</name>
    <dbReference type="NCBI Taxonomy" id="1328754"/>
    <lineage>
        <taxon>Eukaryota</taxon>
        <taxon>Fungi</taxon>
        <taxon>Dikarya</taxon>
        <taxon>Basidiomycota</taxon>
        <taxon>Agaricomycotina</taxon>
        <taxon>Agaricomycetes</taxon>
        <taxon>Agaricomycetidae</taxon>
        <taxon>Boletales</taxon>
        <taxon>Boletineae</taxon>
        <taxon>Boletaceae</taxon>
        <taxon>Boletoideae</taxon>
        <taxon>Boletus</taxon>
    </lineage>
</organism>
<gene>
    <name evidence="2" type="ORF">L210DRAFT_726498</name>
</gene>
<name>A0AAD4GGW4_BOLED</name>